<evidence type="ECO:0000313" key="2">
    <source>
        <dbReference type="Proteomes" id="UP000296374"/>
    </source>
</evidence>
<sequence>MTSILKQGAIDFIDVTSVLGWFELRGNEALSASLVVGEMSSPVTLTPVENKPMRWRFRAQPEQPVSASDFASGAAALRIAQGGLFVNLPLWKPLAVAAAVQNLTPKELPFLLRTLPQKDRDALRTGLADLTRPSHASGPLRQRQERRALFGNAEFRVVAGSELVLLEIIETLITQGWSCDVTAWSIGEPMRTLAQAAGAQLITSPDQVNAFNYDLVWLNNRLEAVFDYNVTEASASRTLFVFAHLDRGWSFAQPGAVVEQILGGLFLVTASRGIDRIAEYGVPADKIRLFRNPAPQGFDMSPAENTERLTHLLVVSNHAPPEVRDATAMLREKGVRVDHWGSGGNVTGRRLTPEAMQSVDAVLTIGKTVPYALRAGRPTYVYDHFGGPGWLTDKNFAAAASRNFSGLCCERRMDAMSLCEELLSGFRDARGTAQRARQTWISDYLLEEVVARILVQQALAPTPEEHRQQLDNVRAAWLGERALALTAGTYFRGAMAAHRAQKI</sequence>
<gene>
    <name evidence="1" type="ORF">E4191_16405</name>
</gene>
<geneLocation type="plasmid" evidence="1 2">
    <name>unnamed7</name>
</geneLocation>
<dbReference type="AlphaFoldDB" id="A0A4Y5SSQ2"/>
<keyword evidence="1" id="KW-0614">Plasmid</keyword>
<protein>
    <submittedName>
        <fullName evidence="1">Uncharacterized protein</fullName>
    </submittedName>
</protein>
<proteinExistence type="predicted"/>
<name>A0A4Y5SSQ2_9RHOB</name>
<organism evidence="1 2">
    <name type="scientific">Paracoccus liaowanqingii</name>
    <dbReference type="NCBI Taxonomy" id="2560053"/>
    <lineage>
        <taxon>Bacteria</taxon>
        <taxon>Pseudomonadati</taxon>
        <taxon>Pseudomonadota</taxon>
        <taxon>Alphaproteobacteria</taxon>
        <taxon>Rhodobacterales</taxon>
        <taxon>Paracoccaceae</taxon>
        <taxon>Paracoccus</taxon>
    </lineage>
</organism>
<dbReference type="KEGG" id="plia:E4191_16405"/>
<dbReference type="RefSeq" id="WP_139615568.1">
    <property type="nucleotide sequence ID" value="NZ_CP040758.1"/>
</dbReference>
<accession>A0A4Y5SSQ2</accession>
<reference evidence="2" key="1">
    <citation type="submission" date="2019-05" db="EMBL/GenBank/DDBJ databases">
        <title>Tamlana fucoidanivorans sp. nov., isolated from the surface of algae collected from Fujian province in China.</title>
        <authorList>
            <person name="Li J."/>
        </authorList>
    </citation>
    <scope>NUCLEOTIDE SEQUENCE [LARGE SCALE GENOMIC DNA]</scope>
    <source>
        <strain evidence="2">2251</strain>
        <plasmid evidence="2">unnamed7</plasmid>
    </source>
</reference>
<evidence type="ECO:0000313" key="1">
    <source>
        <dbReference type="EMBL" id="QDA35744.1"/>
    </source>
</evidence>
<dbReference type="EMBL" id="CP040758">
    <property type="protein sequence ID" value="QDA35744.1"/>
    <property type="molecule type" value="Genomic_DNA"/>
</dbReference>
<dbReference type="Proteomes" id="UP000296374">
    <property type="component" value="Plasmid unnamed7"/>
</dbReference>